<sequence>MYLLGAKISLFVWPCFTTQTVPVNPKPFMNNLTGKPVVVKLKWDMEYKVQILYCIWICRRSGFIEGSRQAGSAFLVSKPARRAGSGGDRESHVRDPIAG</sequence>
<dbReference type="Proteomes" id="UP000807115">
    <property type="component" value="Chromosome 3"/>
</dbReference>
<dbReference type="EMBL" id="CM027682">
    <property type="protein sequence ID" value="KAG0540532.1"/>
    <property type="molecule type" value="Genomic_DNA"/>
</dbReference>
<feature type="chain" id="PRO_5037019026" evidence="2">
    <location>
        <begin position="18"/>
        <end position="99"/>
    </location>
</feature>
<proteinExistence type="predicted"/>
<feature type="non-terminal residue" evidence="3">
    <location>
        <position position="99"/>
    </location>
</feature>
<feature type="compositionally biased region" description="Basic and acidic residues" evidence="1">
    <location>
        <begin position="87"/>
        <end position="99"/>
    </location>
</feature>
<reference evidence="3" key="1">
    <citation type="journal article" date="2019" name="BMC Genomics">
        <title>A new reference genome for Sorghum bicolor reveals high levels of sequence similarity between sweet and grain genotypes: implications for the genetics of sugar metabolism.</title>
        <authorList>
            <person name="Cooper E.A."/>
            <person name="Brenton Z.W."/>
            <person name="Flinn B.S."/>
            <person name="Jenkins J."/>
            <person name="Shu S."/>
            <person name="Flowers D."/>
            <person name="Luo F."/>
            <person name="Wang Y."/>
            <person name="Xia P."/>
            <person name="Barry K."/>
            <person name="Daum C."/>
            <person name="Lipzen A."/>
            <person name="Yoshinaga Y."/>
            <person name="Schmutz J."/>
            <person name="Saski C."/>
            <person name="Vermerris W."/>
            <person name="Kresovich S."/>
        </authorList>
    </citation>
    <scope>NUCLEOTIDE SEQUENCE</scope>
</reference>
<gene>
    <name evidence="3" type="ORF">BDA96_03G417400</name>
</gene>
<organism evidence="3 4">
    <name type="scientific">Sorghum bicolor</name>
    <name type="common">Sorghum</name>
    <name type="synonym">Sorghum vulgare</name>
    <dbReference type="NCBI Taxonomy" id="4558"/>
    <lineage>
        <taxon>Eukaryota</taxon>
        <taxon>Viridiplantae</taxon>
        <taxon>Streptophyta</taxon>
        <taxon>Embryophyta</taxon>
        <taxon>Tracheophyta</taxon>
        <taxon>Spermatophyta</taxon>
        <taxon>Magnoliopsida</taxon>
        <taxon>Liliopsida</taxon>
        <taxon>Poales</taxon>
        <taxon>Poaceae</taxon>
        <taxon>PACMAD clade</taxon>
        <taxon>Panicoideae</taxon>
        <taxon>Andropogonodae</taxon>
        <taxon>Andropogoneae</taxon>
        <taxon>Sorghinae</taxon>
        <taxon>Sorghum</taxon>
    </lineage>
</organism>
<feature type="signal peptide" evidence="2">
    <location>
        <begin position="1"/>
        <end position="17"/>
    </location>
</feature>
<protein>
    <submittedName>
        <fullName evidence="3">Uncharacterized protein</fullName>
    </submittedName>
</protein>
<dbReference type="AlphaFoldDB" id="A0A921RKJ1"/>
<evidence type="ECO:0000256" key="2">
    <source>
        <dbReference type="SAM" id="SignalP"/>
    </source>
</evidence>
<name>A0A921RKJ1_SORBI</name>
<evidence type="ECO:0000313" key="4">
    <source>
        <dbReference type="Proteomes" id="UP000807115"/>
    </source>
</evidence>
<comment type="caution">
    <text evidence="3">The sequence shown here is derived from an EMBL/GenBank/DDBJ whole genome shotgun (WGS) entry which is preliminary data.</text>
</comment>
<evidence type="ECO:0000256" key="1">
    <source>
        <dbReference type="SAM" id="MobiDB-lite"/>
    </source>
</evidence>
<reference evidence="3" key="2">
    <citation type="submission" date="2020-10" db="EMBL/GenBank/DDBJ databases">
        <authorList>
            <person name="Cooper E.A."/>
            <person name="Brenton Z.W."/>
            <person name="Flinn B.S."/>
            <person name="Jenkins J."/>
            <person name="Shu S."/>
            <person name="Flowers D."/>
            <person name="Luo F."/>
            <person name="Wang Y."/>
            <person name="Xia P."/>
            <person name="Barry K."/>
            <person name="Daum C."/>
            <person name="Lipzen A."/>
            <person name="Yoshinaga Y."/>
            <person name="Schmutz J."/>
            <person name="Saski C."/>
            <person name="Vermerris W."/>
            <person name="Kresovich S."/>
        </authorList>
    </citation>
    <scope>NUCLEOTIDE SEQUENCE</scope>
</reference>
<dbReference type="Gene3D" id="2.30.30.100">
    <property type="match status" value="1"/>
</dbReference>
<feature type="region of interest" description="Disordered" evidence="1">
    <location>
        <begin position="79"/>
        <end position="99"/>
    </location>
</feature>
<accession>A0A921RKJ1</accession>
<keyword evidence="2" id="KW-0732">Signal</keyword>
<evidence type="ECO:0000313" key="3">
    <source>
        <dbReference type="EMBL" id="KAG0540532.1"/>
    </source>
</evidence>